<dbReference type="PANTHER" id="PTHR30458:SF0">
    <property type="entry name" value="1,2-PHENYLACETYL-COA EPOXIDASE, SUBUNIT C"/>
    <property type="match status" value="1"/>
</dbReference>
<name>A0A4Q9HIH5_STRKA</name>
<dbReference type="InterPro" id="IPR007814">
    <property type="entry name" value="PaaA_PaaC"/>
</dbReference>
<dbReference type="Pfam" id="PF05138">
    <property type="entry name" value="PaaA_PaaC"/>
    <property type="match status" value="1"/>
</dbReference>
<reference evidence="1 2" key="1">
    <citation type="submission" date="2019-02" db="EMBL/GenBank/DDBJ databases">
        <title>Draft Genome Sequence of Streptomyces sp. AM-2504, identified by 16S rRNA comparative analysis as a Streptomyces Kasugaensis strain.</title>
        <authorList>
            <person name="Napolioni V."/>
            <person name="Giuliodori A.M."/>
            <person name="Spurio R."/>
            <person name="Fabbretti A."/>
        </authorList>
    </citation>
    <scope>NUCLEOTIDE SEQUENCE [LARGE SCALE GENOMIC DNA]</scope>
    <source>
        <strain evidence="1 2">AM-2504</strain>
    </source>
</reference>
<dbReference type="InterPro" id="IPR011882">
    <property type="entry name" value="PaaC"/>
</dbReference>
<dbReference type="PANTHER" id="PTHR30458">
    <property type="entry name" value="PHENYLACETIC ACID DEGRADATION PROTEIN PAA"/>
    <property type="match status" value="1"/>
</dbReference>
<dbReference type="InterPro" id="IPR052703">
    <property type="entry name" value="Aromatic_CoA_ox/epox"/>
</dbReference>
<dbReference type="GO" id="GO:0005829">
    <property type="term" value="C:cytosol"/>
    <property type="evidence" value="ECO:0007669"/>
    <property type="project" value="TreeGrafter"/>
</dbReference>
<dbReference type="InterPro" id="IPR009078">
    <property type="entry name" value="Ferritin-like_SF"/>
</dbReference>
<proteinExistence type="predicted"/>
<dbReference type="EMBL" id="SIXH01000928">
    <property type="protein sequence ID" value="TBO54398.1"/>
    <property type="molecule type" value="Genomic_DNA"/>
</dbReference>
<evidence type="ECO:0000313" key="2">
    <source>
        <dbReference type="Proteomes" id="UP000292452"/>
    </source>
</evidence>
<comment type="caution">
    <text evidence="1">The sequence shown here is derived from an EMBL/GenBank/DDBJ whole genome shotgun (WGS) entry which is preliminary data.</text>
</comment>
<dbReference type="NCBIfam" id="TIGR02158">
    <property type="entry name" value="PA_CoA_Oxy3"/>
    <property type="match status" value="1"/>
</dbReference>
<protein>
    <submittedName>
        <fullName evidence="1">Phenylacetate-CoA oxygenase subunit PaaI</fullName>
    </submittedName>
</protein>
<dbReference type="Proteomes" id="UP000292452">
    <property type="component" value="Unassembled WGS sequence"/>
</dbReference>
<dbReference type="Gene3D" id="1.20.1260.10">
    <property type="match status" value="1"/>
</dbReference>
<sequence length="256" mass="27974">MTAPRTTPATAPAYPLRLGDDALIAAQRLLQWCARAPQLEEDVALANICLDLLGQARALLTHAGELEGRGRNEDTLAFLRTEQEFTHVQLVELDNGDFAVSMAKLLFFTTYQELLYGRLAASTDPALAALAAKAVKESAYHTGHAAAWTVRLGDGTEESHHRMQHAVDTIWPYTHALFTPDALDRAAAANGTGIDPATLRPLWHERITRTLKEATLTVPDDGWAPGGGRQGIHTEAFGYLLTEMQALHRAHPGARW</sequence>
<dbReference type="SUPFAM" id="SSF47240">
    <property type="entry name" value="Ferritin-like"/>
    <property type="match status" value="1"/>
</dbReference>
<dbReference type="RefSeq" id="WP_131126715.1">
    <property type="nucleotide sequence ID" value="NZ_SIXH01000928.1"/>
</dbReference>
<evidence type="ECO:0000313" key="1">
    <source>
        <dbReference type="EMBL" id="TBO54398.1"/>
    </source>
</evidence>
<dbReference type="PIRSF" id="PIRSF037834">
    <property type="entry name" value="PA_CoA_Oase3"/>
    <property type="match status" value="1"/>
</dbReference>
<keyword evidence="2" id="KW-1185">Reference proteome</keyword>
<gene>
    <name evidence="1" type="primary">paaI</name>
    <name evidence="1" type="ORF">EYS09_38715</name>
</gene>
<organism evidence="1 2">
    <name type="scientific">Streptomyces kasugaensis</name>
    <dbReference type="NCBI Taxonomy" id="1946"/>
    <lineage>
        <taxon>Bacteria</taxon>
        <taxon>Bacillati</taxon>
        <taxon>Actinomycetota</taxon>
        <taxon>Actinomycetes</taxon>
        <taxon>Kitasatosporales</taxon>
        <taxon>Streptomycetaceae</taxon>
        <taxon>Streptomyces</taxon>
    </lineage>
</organism>
<dbReference type="AlphaFoldDB" id="A0A4Q9HIH5"/>
<accession>A0A4Q9HIH5</accession>
<dbReference type="GO" id="GO:0010124">
    <property type="term" value="P:phenylacetate catabolic process"/>
    <property type="evidence" value="ECO:0007669"/>
    <property type="project" value="InterPro"/>
</dbReference>
<dbReference type="InterPro" id="IPR012347">
    <property type="entry name" value="Ferritin-like"/>
</dbReference>